<reference evidence="2 3" key="1">
    <citation type="journal article" date="2015" name="Int. J. Syst. Evol. Microbiol.">
        <title>Streptomyces gilvifuscus sp. nov., an actinomycete that produces antibacterial compounds isolated from soil.</title>
        <authorList>
            <person name="Nguyen T.M."/>
            <person name="Kim J."/>
        </authorList>
    </citation>
    <scope>NUCLEOTIDE SEQUENCE [LARGE SCALE GENOMIC DNA]</scope>
    <source>
        <strain evidence="2 3">T113</strain>
    </source>
</reference>
<dbReference type="Proteomes" id="UP001221328">
    <property type="component" value="Unassembled WGS sequence"/>
</dbReference>
<comment type="caution">
    <text evidence="2">The sequence shown here is derived from an EMBL/GenBank/DDBJ whole genome shotgun (WGS) entry which is preliminary data.</text>
</comment>
<proteinExistence type="predicted"/>
<feature type="region of interest" description="Disordered" evidence="1">
    <location>
        <begin position="494"/>
        <end position="589"/>
    </location>
</feature>
<feature type="region of interest" description="Disordered" evidence="1">
    <location>
        <begin position="295"/>
        <end position="410"/>
    </location>
</feature>
<feature type="compositionally biased region" description="Basic and acidic residues" evidence="1">
    <location>
        <begin position="550"/>
        <end position="566"/>
    </location>
</feature>
<evidence type="ECO:0000313" key="2">
    <source>
        <dbReference type="EMBL" id="MDC2952992.1"/>
    </source>
</evidence>
<accession>A0ABT5FKF5</accession>
<organism evidence="2 3">
    <name type="scientific">Streptomyces gilvifuscus</name>
    <dbReference type="NCBI Taxonomy" id="1550617"/>
    <lineage>
        <taxon>Bacteria</taxon>
        <taxon>Bacillati</taxon>
        <taxon>Actinomycetota</taxon>
        <taxon>Actinomycetes</taxon>
        <taxon>Kitasatosporales</taxon>
        <taxon>Streptomycetaceae</taxon>
        <taxon>Streptomyces</taxon>
    </lineage>
</organism>
<name>A0ABT5FKF5_9ACTN</name>
<sequence length="589" mass="63812">MAWDEAKFNRDVQRGRDRIDRWSSVLGTPEVRQAYDAFTDVMRQEGQWIRAGYNPTNSGWERRAEAVAARRRLMDAFRAVNALHVPAQWATEHRGAPDSESLAQARQDVAAQSVQNTAFWVKSTSRPAEELGNTLEAGSAAGVFDQLTYGFDRTTPSPSLWEMWNELSPQFASDARGTVEATVFEGLPENCVLRDKEWPELKKLIEQGLVDHLHVNVIRRNSDTGLLEQVGHYDVRTQQEFDHLPQVTRTDSYVARQQREFVTQNIARSIERNRAGVQTTLDDFRRRWSGSGQDVEFVLSHPDGPGPDLTESPANLSRVQTNTSGQGQASSPQRRGSQESLMAKLEALESEQQQRRGSDATSIFPVRRESSASLGSMPAMSRVGSFAAGGPSSAPDYPSSAFPRSSPYNWPPQTATSSNYGVNPAAYAQSVAAYQPGGSSYSVAVPTTLPMISESLPAANVSALTSAMGSVDLSSGGYPFPSVGASGYPAPPVANAGSYSPSPPRRSDSTPSTRSAGSFEGGGELTRVRAHTGDSPERSPDTSSSAPRAESSRGESSRAESSSNRERKGKKPSSALLWLAGGKPPKKGR</sequence>
<keyword evidence="3" id="KW-1185">Reference proteome</keyword>
<dbReference type="EMBL" id="JAQOSK010000001">
    <property type="protein sequence ID" value="MDC2952992.1"/>
    <property type="molecule type" value="Genomic_DNA"/>
</dbReference>
<evidence type="ECO:0000256" key="1">
    <source>
        <dbReference type="SAM" id="MobiDB-lite"/>
    </source>
</evidence>
<gene>
    <name evidence="2" type="ORF">PO587_00815</name>
</gene>
<protein>
    <submittedName>
        <fullName evidence="2">Uncharacterized protein</fullName>
    </submittedName>
</protein>
<evidence type="ECO:0000313" key="3">
    <source>
        <dbReference type="Proteomes" id="UP001221328"/>
    </source>
</evidence>
<feature type="compositionally biased region" description="Basic and acidic residues" evidence="1">
    <location>
        <begin position="531"/>
        <end position="540"/>
    </location>
</feature>
<dbReference type="RefSeq" id="WP_272173699.1">
    <property type="nucleotide sequence ID" value="NZ_JAQOSK010000001.1"/>
</dbReference>
<feature type="compositionally biased region" description="Polar residues" evidence="1">
    <location>
        <begin position="312"/>
        <end position="340"/>
    </location>
</feature>